<dbReference type="EMBL" id="FPCA01000003">
    <property type="protein sequence ID" value="SFU85808.1"/>
    <property type="molecule type" value="Genomic_DNA"/>
</dbReference>
<evidence type="ECO:0000256" key="3">
    <source>
        <dbReference type="ARBA" id="ARBA00022448"/>
    </source>
</evidence>
<evidence type="ECO:0000256" key="5">
    <source>
        <dbReference type="ARBA" id="ARBA00022519"/>
    </source>
</evidence>
<evidence type="ECO:0000256" key="6">
    <source>
        <dbReference type="ARBA" id="ARBA00022692"/>
    </source>
</evidence>
<evidence type="ECO:0000256" key="10">
    <source>
        <dbReference type="SAM" id="SignalP"/>
    </source>
</evidence>
<feature type="chain" id="PRO_5010220732" evidence="10">
    <location>
        <begin position="20"/>
        <end position="225"/>
    </location>
</feature>
<dbReference type="GO" id="GO:0098797">
    <property type="term" value="C:plasma membrane protein complex"/>
    <property type="evidence" value="ECO:0007669"/>
    <property type="project" value="TreeGrafter"/>
</dbReference>
<dbReference type="AlphaFoldDB" id="A0A1I7JKZ3"/>
<feature type="signal peptide" evidence="10">
    <location>
        <begin position="1"/>
        <end position="19"/>
    </location>
</feature>
<dbReference type="Pfam" id="PF03544">
    <property type="entry name" value="TonB_C"/>
    <property type="match status" value="1"/>
</dbReference>
<keyword evidence="4" id="KW-1003">Cell membrane</keyword>
<keyword evidence="9" id="KW-0472">Membrane</keyword>
<comment type="similarity">
    <text evidence="2">Belongs to the TonB family.</text>
</comment>
<accession>A0A1I7JKZ3</accession>
<feature type="domain" description="TonB C-terminal" evidence="11">
    <location>
        <begin position="142"/>
        <end position="219"/>
    </location>
</feature>
<evidence type="ECO:0000256" key="2">
    <source>
        <dbReference type="ARBA" id="ARBA00006555"/>
    </source>
</evidence>
<dbReference type="InterPro" id="IPR037682">
    <property type="entry name" value="TonB_C"/>
</dbReference>
<dbReference type="Proteomes" id="UP000182491">
    <property type="component" value="Unassembled WGS sequence"/>
</dbReference>
<keyword evidence="8" id="KW-1133">Transmembrane helix</keyword>
<dbReference type="InterPro" id="IPR006260">
    <property type="entry name" value="TonB/TolA_C"/>
</dbReference>
<dbReference type="InterPro" id="IPR051045">
    <property type="entry name" value="TonB-dependent_transducer"/>
</dbReference>
<keyword evidence="7" id="KW-0653">Protein transport</keyword>
<evidence type="ECO:0000259" key="11">
    <source>
        <dbReference type="Pfam" id="PF03544"/>
    </source>
</evidence>
<proteinExistence type="inferred from homology"/>
<gene>
    <name evidence="12" type="ORF">SAMN04487941_2983</name>
</gene>
<dbReference type="GO" id="GO:0015031">
    <property type="term" value="P:protein transport"/>
    <property type="evidence" value="ECO:0007669"/>
    <property type="project" value="UniProtKB-KW"/>
</dbReference>
<dbReference type="PANTHER" id="PTHR33446:SF2">
    <property type="entry name" value="PROTEIN TONB"/>
    <property type="match status" value="1"/>
</dbReference>
<dbReference type="OrthoDB" id="1039448at2"/>
<keyword evidence="10" id="KW-0732">Signal</keyword>
<evidence type="ECO:0000256" key="8">
    <source>
        <dbReference type="ARBA" id="ARBA00022989"/>
    </source>
</evidence>
<organism evidence="12 13">
    <name type="scientific">Pontibacter akesuensis</name>
    <dbReference type="NCBI Taxonomy" id="388950"/>
    <lineage>
        <taxon>Bacteria</taxon>
        <taxon>Pseudomonadati</taxon>
        <taxon>Bacteroidota</taxon>
        <taxon>Cytophagia</taxon>
        <taxon>Cytophagales</taxon>
        <taxon>Hymenobacteraceae</taxon>
        <taxon>Pontibacter</taxon>
    </lineage>
</organism>
<dbReference type="SUPFAM" id="SSF74653">
    <property type="entry name" value="TolA/TonB C-terminal domain"/>
    <property type="match status" value="1"/>
</dbReference>
<dbReference type="STRING" id="388950.GCA_001611675_02082"/>
<dbReference type="NCBIfam" id="TIGR01352">
    <property type="entry name" value="tonB_Cterm"/>
    <property type="match status" value="1"/>
</dbReference>
<dbReference type="PANTHER" id="PTHR33446">
    <property type="entry name" value="PROTEIN TONB-RELATED"/>
    <property type="match status" value="1"/>
</dbReference>
<reference evidence="13" key="1">
    <citation type="submission" date="2016-10" db="EMBL/GenBank/DDBJ databases">
        <authorList>
            <person name="Varghese N."/>
        </authorList>
    </citation>
    <scope>NUCLEOTIDE SEQUENCE [LARGE SCALE GENOMIC DNA]</scope>
    <source>
        <strain evidence="13">DSM 18820</strain>
    </source>
</reference>
<dbReference type="RefSeq" id="WP_068838061.1">
    <property type="nucleotide sequence ID" value="NZ_BMXC01000003.1"/>
</dbReference>
<dbReference type="GO" id="GO:0031992">
    <property type="term" value="F:energy transducer activity"/>
    <property type="evidence" value="ECO:0007669"/>
    <property type="project" value="TreeGrafter"/>
</dbReference>
<evidence type="ECO:0000256" key="4">
    <source>
        <dbReference type="ARBA" id="ARBA00022475"/>
    </source>
</evidence>
<name>A0A1I7JKZ3_9BACT</name>
<keyword evidence="6" id="KW-0812">Transmembrane</keyword>
<dbReference type="GO" id="GO:0055085">
    <property type="term" value="P:transmembrane transport"/>
    <property type="evidence" value="ECO:0007669"/>
    <property type="project" value="InterPro"/>
</dbReference>
<evidence type="ECO:0000313" key="13">
    <source>
        <dbReference type="Proteomes" id="UP000182491"/>
    </source>
</evidence>
<evidence type="ECO:0000313" key="12">
    <source>
        <dbReference type="EMBL" id="SFU85808.1"/>
    </source>
</evidence>
<evidence type="ECO:0000256" key="9">
    <source>
        <dbReference type="ARBA" id="ARBA00023136"/>
    </source>
</evidence>
<evidence type="ECO:0000256" key="7">
    <source>
        <dbReference type="ARBA" id="ARBA00022927"/>
    </source>
</evidence>
<sequence>MNKFNLLLLLLWLPFAALAQTPAEPALVKKENKALDSVEEFHVLRSDGTIKHGPYSIKGRAWSAKGSYTMGRMSGTWTFYDFKGQPDHTYNFDNSTITYLQPDTGSFDIPVYTGEQFVTTKVDSKPLFFGGNPRMYGWIGQNARFPAVAQRNNQSGTVVICAVVTEDGELVSEQVTTSVTPLLDAEALRVVQLLPDDWTPAVVGGKSVASIVYIPVRFVIANGRK</sequence>
<dbReference type="Gene3D" id="3.30.1150.10">
    <property type="match status" value="1"/>
</dbReference>
<evidence type="ECO:0000256" key="1">
    <source>
        <dbReference type="ARBA" id="ARBA00004383"/>
    </source>
</evidence>
<keyword evidence="5" id="KW-0997">Cell inner membrane</keyword>
<comment type="subcellular location">
    <subcellularLocation>
        <location evidence="1">Cell inner membrane</location>
        <topology evidence="1">Single-pass membrane protein</topology>
        <orientation evidence="1">Periplasmic side</orientation>
    </subcellularLocation>
</comment>
<keyword evidence="13" id="KW-1185">Reference proteome</keyword>
<keyword evidence="3" id="KW-0813">Transport</keyword>
<protein>
    <submittedName>
        <fullName evidence="12">TonB family C-terminal domain-containing protein</fullName>
    </submittedName>
</protein>